<dbReference type="RefSeq" id="WP_244520624.1">
    <property type="nucleotide sequence ID" value="NZ_FNEK01000009.1"/>
</dbReference>
<dbReference type="STRING" id="571298.SAMN04488026_100971"/>
<reference evidence="3 4" key="1">
    <citation type="submission" date="2016-10" db="EMBL/GenBank/DDBJ databases">
        <authorList>
            <person name="de Groot N.N."/>
        </authorList>
    </citation>
    <scope>NUCLEOTIDE SEQUENCE [LARGE SCALE GENOMIC DNA]</scope>
    <source>
        <strain evidence="3 4">DSM 25294</strain>
    </source>
</reference>
<organism evidence="3 4">
    <name type="scientific">Aliiruegeria lutimaris</name>
    <dbReference type="NCBI Taxonomy" id="571298"/>
    <lineage>
        <taxon>Bacteria</taxon>
        <taxon>Pseudomonadati</taxon>
        <taxon>Pseudomonadota</taxon>
        <taxon>Alphaproteobacteria</taxon>
        <taxon>Rhodobacterales</taxon>
        <taxon>Roseobacteraceae</taxon>
        <taxon>Aliiruegeria</taxon>
    </lineage>
</organism>
<sequence length="351" mass="37312">MTIERRNAGRGLGSLVRLGFCAALLFSASISAAEAPSVSLRPVPRVTGEAPVLAMAVVDSATLKKTAEAPDATPLSIVTPAGVPVHTGAEIRPRPRGGLFHEQEVAADSQLEVTRMVTRIHFNSDTRPTARPVHPLAGYSVIPASANTASRSETTYPKARPAAFGKLFRNRAGGYSRKGSICGVNGIKGTVKASFGNPGRGCGIANPVRVTSIAGVTLSQPATIDCETAKALNNWVENGIKPAIGRKGGGVKELKVAAHYSCRNRNNRSGGRLSEHAKGNAVDISAIRLNNGTELSVASDWRSRKWSKTMREIHRSACGPFGTVLGPNADRYHQDHFHVDTARYRSGSYCR</sequence>
<name>A0A1G8PQS1_9RHOB</name>
<keyword evidence="4" id="KW-1185">Reference proteome</keyword>
<proteinExistence type="predicted"/>
<feature type="chain" id="PRO_5011466776" evidence="1">
    <location>
        <begin position="33"/>
        <end position="351"/>
    </location>
</feature>
<feature type="domain" description="Extensin-like C-terminal" evidence="2">
    <location>
        <begin position="197"/>
        <end position="351"/>
    </location>
</feature>
<dbReference type="Proteomes" id="UP000199382">
    <property type="component" value="Unassembled WGS sequence"/>
</dbReference>
<evidence type="ECO:0000313" key="4">
    <source>
        <dbReference type="Proteomes" id="UP000199382"/>
    </source>
</evidence>
<keyword evidence="1" id="KW-0732">Signal</keyword>
<evidence type="ECO:0000259" key="2">
    <source>
        <dbReference type="Pfam" id="PF06904"/>
    </source>
</evidence>
<dbReference type="EMBL" id="FNEK01000009">
    <property type="protein sequence ID" value="SDI94688.1"/>
    <property type="molecule type" value="Genomic_DNA"/>
</dbReference>
<evidence type="ECO:0000313" key="3">
    <source>
        <dbReference type="EMBL" id="SDI94688.1"/>
    </source>
</evidence>
<gene>
    <name evidence="3" type="ORF">SAMN04488026_100971</name>
</gene>
<evidence type="ECO:0000256" key="1">
    <source>
        <dbReference type="SAM" id="SignalP"/>
    </source>
</evidence>
<feature type="signal peptide" evidence="1">
    <location>
        <begin position="1"/>
        <end position="32"/>
    </location>
</feature>
<protein>
    <submittedName>
        <fullName evidence="3">Extensin-like protein C-terminus</fullName>
    </submittedName>
</protein>
<dbReference type="InterPro" id="IPR009683">
    <property type="entry name" value="Extensin-like_C"/>
</dbReference>
<dbReference type="AlphaFoldDB" id="A0A1G8PQS1"/>
<dbReference type="Pfam" id="PF06904">
    <property type="entry name" value="Extensin-like_C"/>
    <property type="match status" value="1"/>
</dbReference>
<accession>A0A1G8PQS1</accession>